<dbReference type="RefSeq" id="WP_169187633.1">
    <property type="nucleotide sequence ID" value="NZ_JABBPK010000001.1"/>
</dbReference>
<evidence type="ECO:0000313" key="1">
    <source>
        <dbReference type="EMBL" id="NMO75705.1"/>
    </source>
</evidence>
<organism evidence="1 2">
    <name type="scientific">Niallia alba</name>
    <dbReference type="NCBI Taxonomy" id="2729105"/>
    <lineage>
        <taxon>Bacteria</taxon>
        <taxon>Bacillati</taxon>
        <taxon>Bacillota</taxon>
        <taxon>Bacilli</taxon>
        <taxon>Bacillales</taxon>
        <taxon>Bacillaceae</taxon>
        <taxon>Niallia</taxon>
    </lineage>
</organism>
<accession>A0A7Y0K5C5</accession>
<dbReference type="EMBL" id="JABBPK010000001">
    <property type="protein sequence ID" value="NMO75705.1"/>
    <property type="molecule type" value="Genomic_DNA"/>
</dbReference>
<keyword evidence="2" id="KW-1185">Reference proteome</keyword>
<sequence>MKQRVKMKDVFKKMTRGLMYAGVQYNAVTNATETVFIIKDYEYKLKLLADSPFVDIRGSLEYNTKATGFIYLVKFGQSKNRIYHHWFDKTMQKNDLLHLLDQDKVTYCLVNERNKIVDILATPNGTKEIVYKYLSTIDPVWTVNEFNQLVNETMYKYKSLESIWEYITENMAS</sequence>
<dbReference type="AlphaFoldDB" id="A0A7Y0K5C5"/>
<evidence type="ECO:0000313" key="2">
    <source>
        <dbReference type="Proteomes" id="UP000588491"/>
    </source>
</evidence>
<reference evidence="1 2" key="1">
    <citation type="submission" date="2020-04" db="EMBL/GenBank/DDBJ databases">
        <title>Bacillus sp. UniB3 isolated from commercial digestive syrup.</title>
        <authorList>
            <person name="Thorat V."/>
            <person name="Kirdat K."/>
            <person name="Tiwarekar B."/>
            <person name="Yadav A."/>
        </authorList>
    </citation>
    <scope>NUCLEOTIDE SEQUENCE [LARGE SCALE GENOMIC DNA]</scope>
    <source>
        <strain evidence="1 2">UniB3</strain>
    </source>
</reference>
<proteinExistence type="predicted"/>
<protein>
    <submittedName>
        <fullName evidence="1">Uncharacterized protein</fullName>
    </submittedName>
</protein>
<comment type="caution">
    <text evidence="1">The sequence shown here is derived from an EMBL/GenBank/DDBJ whole genome shotgun (WGS) entry which is preliminary data.</text>
</comment>
<name>A0A7Y0K5C5_9BACI</name>
<dbReference type="Proteomes" id="UP000588491">
    <property type="component" value="Unassembled WGS sequence"/>
</dbReference>
<gene>
    <name evidence="1" type="ORF">HHU08_01445</name>
</gene>